<keyword evidence="2" id="KW-0808">Transferase</keyword>
<dbReference type="EC" id="2.7.1.35" evidence="1"/>
<evidence type="ECO:0000313" key="9">
    <source>
        <dbReference type="Proteomes" id="UP000326779"/>
    </source>
</evidence>
<evidence type="ECO:0000259" key="7">
    <source>
        <dbReference type="Pfam" id="PF08543"/>
    </source>
</evidence>
<dbReference type="EMBL" id="CP045143">
    <property type="protein sequence ID" value="QFR24835.1"/>
    <property type="molecule type" value="Genomic_DNA"/>
</dbReference>
<dbReference type="SUPFAM" id="SSF53613">
    <property type="entry name" value="Ribokinase-like"/>
    <property type="match status" value="1"/>
</dbReference>
<proteinExistence type="predicted"/>
<organism evidence="8 9">
    <name type="scientific">Schleiferilactobacillus harbinensis</name>
    <dbReference type="NCBI Taxonomy" id="304207"/>
    <lineage>
        <taxon>Bacteria</taxon>
        <taxon>Bacillati</taxon>
        <taxon>Bacillota</taxon>
        <taxon>Bacilli</taxon>
        <taxon>Lactobacillales</taxon>
        <taxon>Lactobacillaceae</taxon>
        <taxon>Schleiferilactobacillus</taxon>
    </lineage>
</organism>
<evidence type="ECO:0000256" key="6">
    <source>
        <dbReference type="SAM" id="Phobius"/>
    </source>
</evidence>
<dbReference type="GO" id="GO:0005829">
    <property type="term" value="C:cytosol"/>
    <property type="evidence" value="ECO:0007669"/>
    <property type="project" value="TreeGrafter"/>
</dbReference>
<dbReference type="Gene3D" id="3.40.1190.20">
    <property type="match status" value="1"/>
</dbReference>
<dbReference type="AlphaFoldDB" id="A0A5P8M9E2"/>
<keyword evidence="3" id="KW-0547">Nucleotide-binding</keyword>
<gene>
    <name evidence="8" type="ORF">D1010_16420</name>
</gene>
<feature type="transmembrane region" description="Helical" evidence="6">
    <location>
        <begin position="12"/>
        <end position="32"/>
    </location>
</feature>
<protein>
    <recommendedName>
        <fullName evidence="1">pyridoxal kinase</fullName>
        <ecNumber evidence="1">2.7.1.35</ecNumber>
    </recommendedName>
</protein>
<evidence type="ECO:0000256" key="3">
    <source>
        <dbReference type="ARBA" id="ARBA00022741"/>
    </source>
</evidence>
<keyword evidence="6" id="KW-1133">Transmembrane helix</keyword>
<dbReference type="PANTHER" id="PTHR10534:SF2">
    <property type="entry name" value="PYRIDOXAL KINASE"/>
    <property type="match status" value="1"/>
</dbReference>
<dbReference type="GO" id="GO:0005524">
    <property type="term" value="F:ATP binding"/>
    <property type="evidence" value="ECO:0007669"/>
    <property type="project" value="UniProtKB-KW"/>
</dbReference>
<feature type="domain" description="Pyridoxamine kinase/Phosphomethylpyrimidine kinase" evidence="7">
    <location>
        <begin position="148"/>
        <end position="316"/>
    </location>
</feature>
<reference evidence="8 9" key="1">
    <citation type="submission" date="2019-10" db="EMBL/GenBank/DDBJ databases">
        <title>The completed genome of Lactobacillus harbinensis M1.</title>
        <authorList>
            <person name="Zheng Y."/>
        </authorList>
    </citation>
    <scope>NUCLEOTIDE SEQUENCE [LARGE SCALE GENOMIC DNA]</scope>
    <source>
        <strain evidence="8 9">M1</strain>
    </source>
</reference>
<evidence type="ECO:0000256" key="5">
    <source>
        <dbReference type="ARBA" id="ARBA00022840"/>
    </source>
</evidence>
<dbReference type="Proteomes" id="UP000326779">
    <property type="component" value="Chromosome"/>
</dbReference>
<dbReference type="KEGG" id="lhb:D1010_16420"/>
<keyword evidence="4 8" id="KW-0418">Kinase</keyword>
<dbReference type="InterPro" id="IPR029056">
    <property type="entry name" value="Ribokinase-like"/>
</dbReference>
<keyword evidence="5" id="KW-0067">ATP-binding</keyword>
<keyword evidence="6" id="KW-0812">Transmembrane</keyword>
<evidence type="ECO:0000313" key="8">
    <source>
        <dbReference type="EMBL" id="QFR24835.1"/>
    </source>
</evidence>
<dbReference type="InterPro" id="IPR004625">
    <property type="entry name" value="PyrdxlKinase"/>
</dbReference>
<dbReference type="Pfam" id="PF08543">
    <property type="entry name" value="Phos_pyr_kin"/>
    <property type="match status" value="1"/>
</dbReference>
<accession>A0A5P8M9E2</accession>
<dbReference type="GO" id="GO:0008478">
    <property type="term" value="F:pyridoxal kinase activity"/>
    <property type="evidence" value="ECO:0007669"/>
    <property type="project" value="UniProtKB-EC"/>
</dbReference>
<sequence length="345" mass="36413">MEAPHKKSCGKSANAIMLFFLSVVALLLVYHVTVFSRQQTTFWRYSRAEFGTIGGKVVVCMADQSIIVSQDLCGAGAVSLGAALPILAALGLRPRVLPTALLSTHTGIPDNTYLDLSGQIAPILRHWATVALDIGGLYLGYLGPQALAVWREQLPRLAALPLRVVDPAMADGGKLYRGLDADYVTGMRNLLAHATLVTPNVTEAQLLLGRKPTTKPVTAAAAQELAAAFFAQFQIPVVLTGIALTSGRIGVASAAQQTVQMQTTEALPGHYFGTGDMFASVLAGRLLQGRPLQTAIASAMDFIAQAIAVTNQAAEADNPLQDVNFGPVLPTLVASSTRAESEEQP</sequence>
<evidence type="ECO:0000256" key="4">
    <source>
        <dbReference type="ARBA" id="ARBA00022777"/>
    </source>
</evidence>
<dbReference type="GO" id="GO:0009443">
    <property type="term" value="P:pyridoxal 5'-phosphate salvage"/>
    <property type="evidence" value="ECO:0007669"/>
    <property type="project" value="InterPro"/>
</dbReference>
<dbReference type="InterPro" id="IPR013749">
    <property type="entry name" value="PM/HMP-P_kinase-1"/>
</dbReference>
<evidence type="ECO:0000256" key="2">
    <source>
        <dbReference type="ARBA" id="ARBA00022679"/>
    </source>
</evidence>
<evidence type="ECO:0000256" key="1">
    <source>
        <dbReference type="ARBA" id="ARBA00012104"/>
    </source>
</evidence>
<name>A0A5P8M9E2_9LACO</name>
<dbReference type="PANTHER" id="PTHR10534">
    <property type="entry name" value="PYRIDOXAL KINASE"/>
    <property type="match status" value="1"/>
</dbReference>
<keyword evidence="6" id="KW-0472">Membrane</keyword>